<feature type="region of interest" description="Disordered" evidence="13">
    <location>
        <begin position="1"/>
        <end position="38"/>
    </location>
</feature>
<evidence type="ECO:0000256" key="1">
    <source>
        <dbReference type="ARBA" id="ARBA00004496"/>
    </source>
</evidence>
<dbReference type="PRINTS" id="PR00773">
    <property type="entry name" value="GRPEPROTEIN"/>
</dbReference>
<dbReference type="GO" id="GO:0051082">
    <property type="term" value="F:unfolded protein binding"/>
    <property type="evidence" value="ECO:0007669"/>
    <property type="project" value="TreeGrafter"/>
</dbReference>
<dbReference type="InterPro" id="IPR000740">
    <property type="entry name" value="GrpE"/>
</dbReference>
<evidence type="ECO:0000256" key="4">
    <source>
        <dbReference type="ARBA" id="ARBA00022490"/>
    </source>
</evidence>
<dbReference type="GO" id="GO:0051087">
    <property type="term" value="F:protein-folding chaperone binding"/>
    <property type="evidence" value="ECO:0007669"/>
    <property type="project" value="InterPro"/>
</dbReference>
<dbReference type="FunFam" id="2.30.22.10:FF:000001">
    <property type="entry name" value="Protein GrpE"/>
    <property type="match status" value="1"/>
</dbReference>
<gene>
    <name evidence="14" type="primary">grpE_1</name>
    <name evidence="10" type="synonym">grpE</name>
    <name evidence="14" type="ORF">Pmgp_01538</name>
</gene>
<keyword evidence="12" id="KW-0175">Coiled coil</keyword>
<evidence type="ECO:0000256" key="6">
    <source>
        <dbReference type="ARBA" id="ARBA00023186"/>
    </source>
</evidence>
<feature type="coiled-coil region" evidence="12">
    <location>
        <begin position="50"/>
        <end position="84"/>
    </location>
</feature>
<keyword evidence="15" id="KW-1185">Reference proteome</keyword>
<proteinExistence type="inferred from homology"/>
<dbReference type="HAMAP" id="MF_01151">
    <property type="entry name" value="GrpE"/>
    <property type="match status" value="1"/>
</dbReference>
<dbReference type="SUPFAM" id="SSF58014">
    <property type="entry name" value="Coiled-coil domain of nucleotide exchange factor GrpE"/>
    <property type="match status" value="1"/>
</dbReference>
<evidence type="ECO:0000313" key="14">
    <source>
        <dbReference type="EMBL" id="TEB11524.1"/>
    </source>
</evidence>
<evidence type="ECO:0000256" key="11">
    <source>
        <dbReference type="RuleBase" id="RU004478"/>
    </source>
</evidence>
<dbReference type="OrthoDB" id="9812586at2"/>
<dbReference type="AlphaFoldDB" id="A0A4Y7RR85"/>
<keyword evidence="5 10" id="KW-0346">Stress response</keyword>
<keyword evidence="4 10" id="KW-0963">Cytoplasm</keyword>
<dbReference type="CDD" id="cd00446">
    <property type="entry name" value="GrpE"/>
    <property type="match status" value="1"/>
</dbReference>
<sequence>MGKQEEENNAVLEETAGDVEPAVEEPAGAEASDGEVLAEPDDPLLLRQALAEQTTRAEEYFDRLARLQADYENFRRRTRQEKEDFYKYASEKLISALLPVLDNFERALTADQGSSVESYKSGVQMIFRQLQEALAAEGLAPVPAVGEQFDPQKHEAALRDESGEHPDNTVLEELRRGYYLKDKVIRPAMVKVAKSL</sequence>
<dbReference type="SUPFAM" id="SSF51064">
    <property type="entry name" value="Head domain of nucleotide exchange factor GrpE"/>
    <property type="match status" value="1"/>
</dbReference>
<evidence type="ECO:0000256" key="10">
    <source>
        <dbReference type="HAMAP-Rule" id="MF_01151"/>
    </source>
</evidence>
<dbReference type="InterPro" id="IPR013805">
    <property type="entry name" value="GrpE_CC"/>
</dbReference>
<dbReference type="PANTHER" id="PTHR21237:SF23">
    <property type="entry name" value="GRPE PROTEIN HOMOLOG, MITOCHONDRIAL"/>
    <property type="match status" value="1"/>
</dbReference>
<evidence type="ECO:0000256" key="13">
    <source>
        <dbReference type="SAM" id="MobiDB-lite"/>
    </source>
</evidence>
<evidence type="ECO:0000313" key="15">
    <source>
        <dbReference type="Proteomes" id="UP000297597"/>
    </source>
</evidence>
<comment type="subunit">
    <text evidence="3 10">Homodimer.</text>
</comment>
<dbReference type="Gene3D" id="2.30.22.10">
    <property type="entry name" value="Head domain of nucleotide exchange factor GrpE"/>
    <property type="match status" value="1"/>
</dbReference>
<evidence type="ECO:0000256" key="12">
    <source>
        <dbReference type="SAM" id="Coils"/>
    </source>
</evidence>
<organism evidence="14 15">
    <name type="scientific">Pelotomaculum propionicicum</name>
    <dbReference type="NCBI Taxonomy" id="258475"/>
    <lineage>
        <taxon>Bacteria</taxon>
        <taxon>Bacillati</taxon>
        <taxon>Bacillota</taxon>
        <taxon>Clostridia</taxon>
        <taxon>Eubacteriales</taxon>
        <taxon>Desulfotomaculaceae</taxon>
        <taxon>Pelotomaculum</taxon>
    </lineage>
</organism>
<comment type="function">
    <text evidence="7 10">Participates actively in the response to hyperosmotic and heat shock by preventing the aggregation of stress-denatured proteins, in association with DnaK and GrpE. It is the nucleotide exchange factor for DnaK and may function as a thermosensor. Unfolded proteins bind initially to DnaJ; upon interaction with the DnaJ-bound protein, DnaK hydrolyzes its bound ATP, resulting in the formation of a stable complex. GrpE releases ADP from DnaK; ATP binding to DnaK triggers the release of the substrate protein, thus completing the reaction cycle. Several rounds of ATP-dependent interactions between DnaJ, DnaK and GrpE are required for fully efficient folding.</text>
</comment>
<dbReference type="GO" id="GO:0000774">
    <property type="term" value="F:adenyl-nucleotide exchange factor activity"/>
    <property type="evidence" value="ECO:0007669"/>
    <property type="project" value="InterPro"/>
</dbReference>
<dbReference type="RefSeq" id="WP_134213419.1">
    <property type="nucleotide sequence ID" value="NZ_QFFZ01000013.1"/>
</dbReference>
<dbReference type="GO" id="GO:0042803">
    <property type="term" value="F:protein homodimerization activity"/>
    <property type="evidence" value="ECO:0007669"/>
    <property type="project" value="InterPro"/>
</dbReference>
<evidence type="ECO:0000256" key="3">
    <source>
        <dbReference type="ARBA" id="ARBA00011738"/>
    </source>
</evidence>
<evidence type="ECO:0000256" key="7">
    <source>
        <dbReference type="ARBA" id="ARBA00053401"/>
    </source>
</evidence>
<evidence type="ECO:0000256" key="9">
    <source>
        <dbReference type="ARBA" id="ARBA00076414"/>
    </source>
</evidence>
<evidence type="ECO:0000256" key="2">
    <source>
        <dbReference type="ARBA" id="ARBA00009054"/>
    </source>
</evidence>
<comment type="subcellular location">
    <subcellularLocation>
        <location evidence="1 10">Cytoplasm</location>
    </subcellularLocation>
</comment>
<dbReference type="Gene3D" id="3.90.20.20">
    <property type="match status" value="1"/>
</dbReference>
<dbReference type="Proteomes" id="UP000297597">
    <property type="component" value="Unassembled WGS sequence"/>
</dbReference>
<evidence type="ECO:0000256" key="8">
    <source>
        <dbReference type="ARBA" id="ARBA00072274"/>
    </source>
</evidence>
<dbReference type="EMBL" id="QFFZ01000013">
    <property type="protein sequence ID" value="TEB11524.1"/>
    <property type="molecule type" value="Genomic_DNA"/>
</dbReference>
<evidence type="ECO:0000256" key="5">
    <source>
        <dbReference type="ARBA" id="ARBA00023016"/>
    </source>
</evidence>
<dbReference type="GO" id="GO:0005737">
    <property type="term" value="C:cytoplasm"/>
    <property type="evidence" value="ECO:0007669"/>
    <property type="project" value="UniProtKB-SubCell"/>
</dbReference>
<comment type="similarity">
    <text evidence="2 10 11">Belongs to the GrpE family.</text>
</comment>
<dbReference type="GO" id="GO:0006457">
    <property type="term" value="P:protein folding"/>
    <property type="evidence" value="ECO:0007669"/>
    <property type="project" value="InterPro"/>
</dbReference>
<reference evidence="14 15" key="1">
    <citation type="journal article" date="2018" name="Environ. Microbiol.">
        <title>Novel energy conservation strategies and behaviour of Pelotomaculum schinkii driving syntrophic propionate catabolism.</title>
        <authorList>
            <person name="Hidalgo-Ahumada C.A.P."/>
            <person name="Nobu M.K."/>
            <person name="Narihiro T."/>
            <person name="Tamaki H."/>
            <person name="Liu W.T."/>
            <person name="Kamagata Y."/>
            <person name="Stams A.J.M."/>
            <person name="Imachi H."/>
            <person name="Sousa D.Z."/>
        </authorList>
    </citation>
    <scope>NUCLEOTIDE SEQUENCE [LARGE SCALE GENOMIC DNA]</scope>
    <source>
        <strain evidence="14 15">MGP</strain>
    </source>
</reference>
<protein>
    <recommendedName>
        <fullName evidence="8 10">Protein GrpE</fullName>
    </recommendedName>
    <alternativeName>
        <fullName evidence="9 10">HSP-70 cofactor</fullName>
    </alternativeName>
</protein>
<dbReference type="InterPro" id="IPR009012">
    <property type="entry name" value="GrpE_head"/>
</dbReference>
<accession>A0A4Y7RR85</accession>
<dbReference type="PANTHER" id="PTHR21237">
    <property type="entry name" value="GRPE PROTEIN"/>
    <property type="match status" value="1"/>
</dbReference>
<dbReference type="Pfam" id="PF01025">
    <property type="entry name" value="GrpE"/>
    <property type="match status" value="1"/>
</dbReference>
<comment type="caution">
    <text evidence="14">The sequence shown here is derived from an EMBL/GenBank/DDBJ whole genome shotgun (WGS) entry which is preliminary data.</text>
</comment>
<keyword evidence="6 10" id="KW-0143">Chaperone</keyword>
<name>A0A4Y7RR85_9FIRM</name>
<dbReference type="NCBIfam" id="NF010738">
    <property type="entry name" value="PRK14140.1"/>
    <property type="match status" value="1"/>
</dbReference>